<comment type="caution">
    <text evidence="5">The sequence shown here is derived from an EMBL/GenBank/DDBJ whole genome shotgun (WGS) entry which is preliminary data.</text>
</comment>
<dbReference type="Pfam" id="PF00089">
    <property type="entry name" value="Trypsin"/>
    <property type="match status" value="1"/>
</dbReference>
<organism evidence="5 6">
    <name type="scientific">Coemansia biformis</name>
    <dbReference type="NCBI Taxonomy" id="1286918"/>
    <lineage>
        <taxon>Eukaryota</taxon>
        <taxon>Fungi</taxon>
        <taxon>Fungi incertae sedis</taxon>
        <taxon>Zoopagomycota</taxon>
        <taxon>Kickxellomycotina</taxon>
        <taxon>Kickxellomycetes</taxon>
        <taxon>Kickxellales</taxon>
        <taxon>Kickxellaceae</taxon>
        <taxon>Coemansia</taxon>
    </lineage>
</organism>
<keyword evidence="2" id="KW-1015">Disulfide bond</keyword>
<evidence type="ECO:0000259" key="4">
    <source>
        <dbReference type="PROSITE" id="PS50240"/>
    </source>
</evidence>
<feature type="compositionally biased region" description="Basic residues" evidence="3">
    <location>
        <begin position="263"/>
        <end position="286"/>
    </location>
</feature>
<dbReference type="EMBL" id="JANBOI010000620">
    <property type="protein sequence ID" value="KAJ1729400.1"/>
    <property type="molecule type" value="Genomic_DNA"/>
</dbReference>
<evidence type="ECO:0000256" key="2">
    <source>
        <dbReference type="ARBA" id="ARBA00023157"/>
    </source>
</evidence>
<dbReference type="InterPro" id="IPR001254">
    <property type="entry name" value="Trypsin_dom"/>
</dbReference>
<dbReference type="InterPro" id="IPR018114">
    <property type="entry name" value="TRYPSIN_HIS"/>
</dbReference>
<dbReference type="PANTHER" id="PTHR24276:SF91">
    <property type="entry name" value="AT26814P-RELATED"/>
    <property type="match status" value="1"/>
</dbReference>
<sequence>MPSALKPQATERVIGGHAAAAGAYPATVSLEVVNSEGVGLCGGTLINNHTIVTAAHCVFDFDTNTVIPATNMHVGYGSNSRKNQTVVPVKAVHMDPAFNPLQTENDIAILTIDPITTTASVQPAPIYSGTLPTGTNLTAVGWGLTAPGGSFDTLPDELQATRIVVGTRDECRKMVPAYESSSGPQICTQNSLAPGSDTCQGDSGTGVFITIDGQNYLAGLTSFGASPDGDPTCALSDGLAIYTHVYYYMPFISQYAGTTATGPRRHRHDHRYRPGHGHWRRPHGHRASSAGAPAHRPVDRAT</sequence>
<dbReference type="SMART" id="SM00020">
    <property type="entry name" value="Tryp_SPc"/>
    <property type="match status" value="1"/>
</dbReference>
<evidence type="ECO:0000313" key="5">
    <source>
        <dbReference type="EMBL" id="KAJ1729400.1"/>
    </source>
</evidence>
<protein>
    <recommendedName>
        <fullName evidence="4">Peptidase S1 domain-containing protein</fullName>
    </recommendedName>
</protein>
<gene>
    <name evidence="5" type="ORF">LPJ61_003542</name>
</gene>
<dbReference type="PROSITE" id="PS00134">
    <property type="entry name" value="TRYPSIN_HIS"/>
    <property type="match status" value="1"/>
</dbReference>
<name>A0A9W7YBZ6_9FUNG</name>
<accession>A0A9W7YBZ6</accession>
<feature type="domain" description="Peptidase S1" evidence="4">
    <location>
        <begin position="13"/>
        <end position="257"/>
    </location>
</feature>
<comment type="similarity">
    <text evidence="1">Belongs to the peptidase S1 family.</text>
</comment>
<dbReference type="PRINTS" id="PR00722">
    <property type="entry name" value="CHYMOTRYPSIN"/>
</dbReference>
<proteinExistence type="inferred from homology"/>
<dbReference type="SUPFAM" id="SSF50494">
    <property type="entry name" value="Trypsin-like serine proteases"/>
    <property type="match status" value="1"/>
</dbReference>
<dbReference type="InterPro" id="IPR009003">
    <property type="entry name" value="Peptidase_S1_PA"/>
</dbReference>
<dbReference type="PROSITE" id="PS50240">
    <property type="entry name" value="TRYPSIN_DOM"/>
    <property type="match status" value="1"/>
</dbReference>
<dbReference type="Proteomes" id="UP001143981">
    <property type="component" value="Unassembled WGS sequence"/>
</dbReference>
<dbReference type="CDD" id="cd00190">
    <property type="entry name" value="Tryp_SPc"/>
    <property type="match status" value="1"/>
</dbReference>
<dbReference type="InterPro" id="IPR043504">
    <property type="entry name" value="Peptidase_S1_PA_chymotrypsin"/>
</dbReference>
<dbReference type="GO" id="GO:0006508">
    <property type="term" value="P:proteolysis"/>
    <property type="evidence" value="ECO:0007669"/>
    <property type="project" value="InterPro"/>
</dbReference>
<dbReference type="InterPro" id="IPR050430">
    <property type="entry name" value="Peptidase_S1"/>
</dbReference>
<dbReference type="InterPro" id="IPR001314">
    <property type="entry name" value="Peptidase_S1A"/>
</dbReference>
<keyword evidence="6" id="KW-1185">Reference proteome</keyword>
<dbReference type="AlphaFoldDB" id="A0A9W7YBZ6"/>
<dbReference type="OrthoDB" id="6380398at2759"/>
<feature type="region of interest" description="Disordered" evidence="3">
    <location>
        <begin position="259"/>
        <end position="302"/>
    </location>
</feature>
<dbReference type="Gene3D" id="2.40.10.10">
    <property type="entry name" value="Trypsin-like serine proteases"/>
    <property type="match status" value="1"/>
</dbReference>
<dbReference type="PANTHER" id="PTHR24276">
    <property type="entry name" value="POLYSERASE-RELATED"/>
    <property type="match status" value="1"/>
</dbReference>
<evidence type="ECO:0000256" key="3">
    <source>
        <dbReference type="SAM" id="MobiDB-lite"/>
    </source>
</evidence>
<dbReference type="FunFam" id="2.40.10.10:FF:000068">
    <property type="entry name" value="transmembrane protease serine 2"/>
    <property type="match status" value="1"/>
</dbReference>
<reference evidence="5" key="1">
    <citation type="submission" date="2022-07" db="EMBL/GenBank/DDBJ databases">
        <title>Phylogenomic reconstructions and comparative analyses of Kickxellomycotina fungi.</title>
        <authorList>
            <person name="Reynolds N.K."/>
            <person name="Stajich J.E."/>
            <person name="Barry K."/>
            <person name="Grigoriev I.V."/>
            <person name="Crous P."/>
            <person name="Smith M.E."/>
        </authorList>
    </citation>
    <scope>NUCLEOTIDE SEQUENCE</scope>
    <source>
        <strain evidence="5">BCRC 34381</strain>
    </source>
</reference>
<evidence type="ECO:0000313" key="6">
    <source>
        <dbReference type="Proteomes" id="UP001143981"/>
    </source>
</evidence>
<evidence type="ECO:0000256" key="1">
    <source>
        <dbReference type="ARBA" id="ARBA00007664"/>
    </source>
</evidence>
<dbReference type="GO" id="GO:0004252">
    <property type="term" value="F:serine-type endopeptidase activity"/>
    <property type="evidence" value="ECO:0007669"/>
    <property type="project" value="InterPro"/>
</dbReference>